<keyword evidence="4" id="KW-1185">Reference proteome</keyword>
<dbReference type="Proteomes" id="UP000281406">
    <property type="component" value="Unassembled WGS sequence"/>
</dbReference>
<dbReference type="InterPro" id="IPR032567">
    <property type="entry name" value="RTL1-rel"/>
</dbReference>
<evidence type="ECO:0000313" key="4">
    <source>
        <dbReference type="Proteomes" id="UP000281406"/>
    </source>
</evidence>
<dbReference type="OrthoDB" id="5989194at2759"/>
<dbReference type="InterPro" id="IPR032549">
    <property type="entry name" value="DUF4939"/>
</dbReference>
<comment type="caution">
    <text evidence="3">The sequence shown here is derived from an EMBL/GenBank/DDBJ whole genome shotgun (WGS) entry which is preliminary data.</text>
</comment>
<dbReference type="PANTHER" id="PTHR15503:SF22">
    <property type="entry name" value="TRANSPOSON TY3-I GAG POLYPROTEIN"/>
    <property type="match status" value="1"/>
</dbReference>
<feature type="domain" description="DUF4939" evidence="2">
    <location>
        <begin position="46"/>
        <end position="129"/>
    </location>
</feature>
<reference evidence="3 4" key="1">
    <citation type="submission" date="2018-10" db="EMBL/GenBank/DDBJ databases">
        <title>Genome assembly for a Yunnan-Guizhou Plateau 3E fish, Anabarilius grahami (Regan), and its evolutionary and genetic applications.</title>
        <authorList>
            <person name="Jiang W."/>
        </authorList>
    </citation>
    <scope>NUCLEOTIDE SEQUENCE [LARGE SCALE GENOMIC DNA]</scope>
    <source>
        <strain evidence="3">AG-KIZ</strain>
        <tissue evidence="3">Muscle</tissue>
    </source>
</reference>
<gene>
    <name evidence="3" type="ORF">DPX16_6861</name>
</gene>
<feature type="compositionally biased region" description="Low complexity" evidence="1">
    <location>
        <begin position="32"/>
        <end position="52"/>
    </location>
</feature>
<organism evidence="3 4">
    <name type="scientific">Anabarilius grahami</name>
    <name type="common">Kanglang fish</name>
    <name type="synonym">Barilius grahami</name>
    <dbReference type="NCBI Taxonomy" id="495550"/>
    <lineage>
        <taxon>Eukaryota</taxon>
        <taxon>Metazoa</taxon>
        <taxon>Chordata</taxon>
        <taxon>Craniata</taxon>
        <taxon>Vertebrata</taxon>
        <taxon>Euteleostomi</taxon>
        <taxon>Actinopterygii</taxon>
        <taxon>Neopterygii</taxon>
        <taxon>Teleostei</taxon>
        <taxon>Ostariophysi</taxon>
        <taxon>Cypriniformes</taxon>
        <taxon>Xenocyprididae</taxon>
        <taxon>Xenocypridinae</taxon>
        <taxon>Xenocypridinae incertae sedis</taxon>
        <taxon>Anabarilius</taxon>
    </lineage>
</organism>
<dbReference type="CDD" id="cd00303">
    <property type="entry name" value="retropepsin_like"/>
    <property type="match status" value="1"/>
</dbReference>
<evidence type="ECO:0000256" key="1">
    <source>
        <dbReference type="SAM" id="MobiDB-lite"/>
    </source>
</evidence>
<proteinExistence type="predicted"/>
<name>A0A3N0Y5I3_ANAGA</name>
<protein>
    <submittedName>
        <fullName evidence="3">Retrotransposon Gag-like protein 8</fullName>
    </submittedName>
</protein>
<dbReference type="PANTHER" id="PTHR15503">
    <property type="entry name" value="LDOC1 RELATED"/>
    <property type="match status" value="1"/>
</dbReference>
<evidence type="ECO:0000259" key="2">
    <source>
        <dbReference type="Pfam" id="PF16297"/>
    </source>
</evidence>
<dbReference type="InterPro" id="IPR021109">
    <property type="entry name" value="Peptidase_aspartic_dom_sf"/>
</dbReference>
<sequence length="222" mass="24093">MSAPDPFQDLVDALCRTLTSTSTTTPPPPAPTSAFPAESPSPSAVASPMAKPAPFSGSAEDCNGFLLQCSMVLEMQPHLYPNDSSKVAFIISQLDGKALRWTEPFWSQKNPIVQSLSSFTAHFKEVFGKPAWDSSIVNALLDSGSAGNFISGALCRQLQLKTTAMLKIYQIYSVTGRPLRQVRYSVGPLQLQIGILHTEEIHLLVLEDSTADVEDRRDPEVG</sequence>
<dbReference type="EMBL" id="RJVU01051648">
    <property type="protein sequence ID" value="ROL41463.1"/>
    <property type="molecule type" value="Genomic_DNA"/>
</dbReference>
<dbReference type="Gene3D" id="2.40.70.10">
    <property type="entry name" value="Acid Proteases"/>
    <property type="match status" value="1"/>
</dbReference>
<dbReference type="AlphaFoldDB" id="A0A3N0Y5I3"/>
<accession>A0A3N0Y5I3</accession>
<feature type="region of interest" description="Disordered" evidence="1">
    <location>
        <begin position="18"/>
        <end position="52"/>
    </location>
</feature>
<evidence type="ECO:0000313" key="3">
    <source>
        <dbReference type="EMBL" id="ROL41463.1"/>
    </source>
</evidence>
<dbReference type="Pfam" id="PF16297">
    <property type="entry name" value="DUF4939"/>
    <property type="match status" value="1"/>
</dbReference>